<keyword evidence="2" id="KW-1185">Reference proteome</keyword>
<protein>
    <submittedName>
        <fullName evidence="1">Uncharacterized protein</fullName>
    </submittedName>
</protein>
<dbReference type="OrthoDB" id="6078215at2759"/>
<name>A0A8X6G2K0_TRICU</name>
<gene>
    <name evidence="1" type="ORF">TNCT_33651</name>
</gene>
<organism evidence="1 2">
    <name type="scientific">Trichonephila clavata</name>
    <name type="common">Joro spider</name>
    <name type="synonym">Nephila clavata</name>
    <dbReference type="NCBI Taxonomy" id="2740835"/>
    <lineage>
        <taxon>Eukaryota</taxon>
        <taxon>Metazoa</taxon>
        <taxon>Ecdysozoa</taxon>
        <taxon>Arthropoda</taxon>
        <taxon>Chelicerata</taxon>
        <taxon>Arachnida</taxon>
        <taxon>Araneae</taxon>
        <taxon>Araneomorphae</taxon>
        <taxon>Entelegynae</taxon>
        <taxon>Araneoidea</taxon>
        <taxon>Nephilidae</taxon>
        <taxon>Trichonephila</taxon>
    </lineage>
</organism>
<proteinExistence type="predicted"/>
<dbReference type="AlphaFoldDB" id="A0A8X6G2K0"/>
<sequence length="173" mass="19884">MANRRKFVKEVINDHVEESSRALHFTVHMVYIKKSMQTKPELGSLRLVRAEQILQKVTLPDYKTHVYPDRLQSKRWGQFPEYIPSTQNKKKPIRRGAIELNAATERKLSLLSSHTSAEHVISEQNDPTYVLVDTNVWKNLLSTVKCPECDMNNLNIIKNNAAGYGIKTRIGLL</sequence>
<evidence type="ECO:0000313" key="2">
    <source>
        <dbReference type="Proteomes" id="UP000887116"/>
    </source>
</evidence>
<evidence type="ECO:0000313" key="1">
    <source>
        <dbReference type="EMBL" id="GFQ92939.1"/>
    </source>
</evidence>
<reference evidence="1" key="1">
    <citation type="submission" date="2020-07" db="EMBL/GenBank/DDBJ databases">
        <title>Multicomponent nature underlies the extraordinary mechanical properties of spider dragline silk.</title>
        <authorList>
            <person name="Kono N."/>
            <person name="Nakamura H."/>
            <person name="Mori M."/>
            <person name="Yoshida Y."/>
            <person name="Ohtoshi R."/>
            <person name="Malay A.D."/>
            <person name="Moran D.A.P."/>
            <person name="Tomita M."/>
            <person name="Numata K."/>
            <person name="Arakawa K."/>
        </authorList>
    </citation>
    <scope>NUCLEOTIDE SEQUENCE</scope>
</reference>
<accession>A0A8X6G2K0</accession>
<comment type="caution">
    <text evidence="1">The sequence shown here is derived from an EMBL/GenBank/DDBJ whole genome shotgun (WGS) entry which is preliminary data.</text>
</comment>
<dbReference type="EMBL" id="BMAO01014109">
    <property type="protein sequence ID" value="GFQ92939.1"/>
    <property type="molecule type" value="Genomic_DNA"/>
</dbReference>
<dbReference type="Proteomes" id="UP000887116">
    <property type="component" value="Unassembled WGS sequence"/>
</dbReference>